<protein>
    <recommendedName>
        <fullName evidence="4">F-box domain-containing protein</fullName>
    </recommendedName>
</protein>
<evidence type="ECO:0008006" key="4">
    <source>
        <dbReference type="Google" id="ProtNLM"/>
    </source>
</evidence>
<evidence type="ECO:0000256" key="1">
    <source>
        <dbReference type="SAM" id="MobiDB-lite"/>
    </source>
</evidence>
<evidence type="ECO:0000313" key="3">
    <source>
        <dbReference type="Proteomes" id="UP000663840"/>
    </source>
</evidence>
<evidence type="ECO:0000313" key="2">
    <source>
        <dbReference type="EMBL" id="CAE6490886.1"/>
    </source>
</evidence>
<dbReference type="AlphaFoldDB" id="A0A8H3CS30"/>
<sequence>MSLWSDNRLEKPPAIIAMLDTEPKFNPKIHSEGIAPTNCSEMAKIAGPLQPASKGFLSLPTELLSHVISYLTPVQIRYEHLMISAYCIGSSSNTEDFLVRLRILRVLSQLSRLSRVIFLPILWERLQVCLTSKPGWQSHRYIGDALERKCKGLLASKHLWSYVKVVTVALLEFYSSQVMPPFVQLLSELPNIHTLEILYVTSDIPNPGSFEAHFRGRTFPSIEKVVLPAYARKILRCCPNLREVTCNRDLGEPGELVDTLIHIGLPKLEVIRGFTIGSVPLKRLSKVSPSLRCIRVDGRVFTRRNPTGDILQLSAYSVLRSLRVIEIECFQNNNLDFSVKLASDVLRICAGNESATKNHRSRKDTSNTKMSEDNPSKSIDEEVRLVRVLRYEYNTIYGRTASDFVPVKVEEFPVKT</sequence>
<organism evidence="2 3">
    <name type="scientific">Rhizoctonia solani</name>
    <dbReference type="NCBI Taxonomy" id="456999"/>
    <lineage>
        <taxon>Eukaryota</taxon>
        <taxon>Fungi</taxon>
        <taxon>Dikarya</taxon>
        <taxon>Basidiomycota</taxon>
        <taxon>Agaricomycotina</taxon>
        <taxon>Agaricomycetes</taxon>
        <taxon>Cantharellales</taxon>
        <taxon>Ceratobasidiaceae</taxon>
        <taxon>Rhizoctonia</taxon>
    </lineage>
</organism>
<dbReference type="EMBL" id="CAJMWR010004242">
    <property type="protein sequence ID" value="CAE6490886.1"/>
    <property type="molecule type" value="Genomic_DNA"/>
</dbReference>
<proteinExistence type="predicted"/>
<comment type="caution">
    <text evidence="2">The sequence shown here is derived from an EMBL/GenBank/DDBJ whole genome shotgun (WGS) entry which is preliminary data.</text>
</comment>
<gene>
    <name evidence="2" type="ORF">RDB_LOCUS148225</name>
</gene>
<feature type="region of interest" description="Disordered" evidence="1">
    <location>
        <begin position="356"/>
        <end position="376"/>
    </location>
</feature>
<reference evidence="2" key="1">
    <citation type="submission" date="2021-01" db="EMBL/GenBank/DDBJ databases">
        <authorList>
            <person name="Kaushik A."/>
        </authorList>
    </citation>
    <scope>NUCLEOTIDE SEQUENCE</scope>
    <source>
        <strain evidence="2">AG1-1A</strain>
    </source>
</reference>
<name>A0A8H3CS30_9AGAM</name>
<dbReference type="Proteomes" id="UP000663840">
    <property type="component" value="Unassembled WGS sequence"/>
</dbReference>
<accession>A0A8H3CS30</accession>
<feature type="compositionally biased region" description="Basic and acidic residues" evidence="1">
    <location>
        <begin position="363"/>
        <end position="376"/>
    </location>
</feature>